<organism evidence="4 6">
    <name type="scientific">Rozella allomycis (strain CSF55)</name>
    <dbReference type="NCBI Taxonomy" id="988480"/>
    <lineage>
        <taxon>Eukaryota</taxon>
        <taxon>Fungi</taxon>
        <taxon>Fungi incertae sedis</taxon>
        <taxon>Cryptomycota</taxon>
        <taxon>Cryptomycota incertae sedis</taxon>
        <taxon>Rozella</taxon>
    </lineage>
</organism>
<keyword evidence="3" id="KW-0653">Protein transport</keyword>
<dbReference type="SUPFAM" id="SSF51316">
    <property type="entry name" value="Mss4-like"/>
    <property type="match status" value="1"/>
</dbReference>
<dbReference type="Proteomes" id="UP000030755">
    <property type="component" value="Unassembled WGS sequence"/>
</dbReference>
<dbReference type="GO" id="GO:0005085">
    <property type="term" value="F:guanyl-nucleotide exchange factor activity"/>
    <property type="evidence" value="ECO:0007669"/>
    <property type="project" value="UniProtKB-KW"/>
</dbReference>
<evidence type="ECO:0000313" key="4">
    <source>
        <dbReference type="EMBL" id="EPZ32124.1"/>
    </source>
</evidence>
<dbReference type="GO" id="GO:0005829">
    <property type="term" value="C:cytosol"/>
    <property type="evidence" value="ECO:0007669"/>
    <property type="project" value="TreeGrafter"/>
</dbReference>
<dbReference type="GO" id="GO:0015031">
    <property type="term" value="P:protein transport"/>
    <property type="evidence" value="ECO:0007669"/>
    <property type="project" value="UniProtKB-KW"/>
</dbReference>
<dbReference type="Pfam" id="PF04421">
    <property type="entry name" value="Mss4"/>
    <property type="match status" value="1"/>
</dbReference>
<reference evidence="4 6" key="1">
    <citation type="journal article" date="2013" name="Curr. Biol.">
        <title>Shared signatures of parasitism and phylogenomics unite Cryptomycota and microsporidia.</title>
        <authorList>
            <person name="James T.Y."/>
            <person name="Pelin A."/>
            <person name="Bonen L."/>
            <person name="Ahrendt S."/>
            <person name="Sain D."/>
            <person name="Corradi N."/>
            <person name="Stajich J.E."/>
        </authorList>
    </citation>
    <scope>NUCLEOTIDE SEQUENCE [LARGE SCALE GENOMIC DNA]</scope>
    <source>
        <strain evidence="4">CSF55</strain>
        <strain evidence="4">CSF55</strain>
    </source>
</reference>
<protein>
    <submittedName>
        <fullName evidence="4">Mss4-like domain-containing protein</fullName>
    </submittedName>
    <submittedName>
        <fullName evidence="5">Mss4-like protein</fullName>
    </submittedName>
</protein>
<evidence type="ECO:0000313" key="5">
    <source>
        <dbReference type="EMBL" id="RKP16341.1"/>
    </source>
</evidence>
<gene>
    <name evidence="4" type="ORF">O9G_002619</name>
    <name evidence="5" type="ORF">ROZALSC1DRAFT_31687</name>
</gene>
<dbReference type="GO" id="GO:0008270">
    <property type="term" value="F:zinc ion binding"/>
    <property type="evidence" value="ECO:0007669"/>
    <property type="project" value="TreeGrafter"/>
</dbReference>
<dbReference type="Proteomes" id="UP000281549">
    <property type="component" value="Unassembled WGS sequence"/>
</dbReference>
<dbReference type="InterPro" id="IPR007515">
    <property type="entry name" value="Mss4"/>
</dbReference>
<proteinExistence type="predicted"/>
<accession>A0A075APN7</accession>
<dbReference type="STRING" id="988480.A0A075APN7"/>
<dbReference type="AlphaFoldDB" id="A0A075APN7"/>
<evidence type="ECO:0000256" key="3">
    <source>
        <dbReference type="ARBA" id="ARBA00022927"/>
    </source>
</evidence>
<dbReference type="Gene3D" id="2.170.150.10">
    <property type="entry name" value="Metal Binding Protein, Guanine Nucleotide Exchange Factor, Chain A"/>
    <property type="match status" value="1"/>
</dbReference>
<dbReference type="PANTHER" id="PTHR13276:SF0">
    <property type="entry name" value="GUANINE NUCLEOTIDE EXCHANGE FACTOR MSS4"/>
    <property type="match status" value="1"/>
</dbReference>
<evidence type="ECO:0000256" key="2">
    <source>
        <dbReference type="ARBA" id="ARBA00022658"/>
    </source>
</evidence>
<keyword evidence="2" id="KW-0344">Guanine-nucleotide releasing factor</keyword>
<dbReference type="EMBL" id="ML006655">
    <property type="protein sequence ID" value="RKP16341.1"/>
    <property type="molecule type" value="Genomic_DNA"/>
</dbReference>
<keyword evidence="1" id="KW-0813">Transport</keyword>
<sequence>MTETNLNPNNIRCVNEKCRTLILKKNSAELKTNLTLPEMTSKSEKISSRGWFLSNIYTFDNIGVTKPTQMDSFGNDFRFLICAECEIGPLGYLDNANKSIFLAEDRVFQDDA</sequence>
<keyword evidence="6" id="KW-1185">Reference proteome</keyword>
<evidence type="ECO:0000313" key="7">
    <source>
        <dbReference type="Proteomes" id="UP000281549"/>
    </source>
</evidence>
<dbReference type="GO" id="GO:0007264">
    <property type="term" value="P:small GTPase-mediated signal transduction"/>
    <property type="evidence" value="ECO:0007669"/>
    <property type="project" value="InterPro"/>
</dbReference>
<dbReference type="InterPro" id="IPR011323">
    <property type="entry name" value="Mss4/transl-control_tumour"/>
</dbReference>
<dbReference type="InterPro" id="IPR011057">
    <property type="entry name" value="Mss4-like_sf"/>
</dbReference>
<evidence type="ECO:0000313" key="6">
    <source>
        <dbReference type="Proteomes" id="UP000030755"/>
    </source>
</evidence>
<dbReference type="OrthoDB" id="30840at2759"/>
<evidence type="ECO:0000256" key="1">
    <source>
        <dbReference type="ARBA" id="ARBA00022448"/>
    </source>
</evidence>
<dbReference type="HOGENOM" id="CLU_132754_0_0_1"/>
<dbReference type="EMBL" id="KE561184">
    <property type="protein sequence ID" value="EPZ32124.1"/>
    <property type="molecule type" value="Genomic_DNA"/>
</dbReference>
<name>A0A075APN7_ROZAC</name>
<dbReference type="GO" id="GO:0016020">
    <property type="term" value="C:membrane"/>
    <property type="evidence" value="ECO:0007669"/>
    <property type="project" value="TreeGrafter"/>
</dbReference>
<dbReference type="PROSITE" id="PS51796">
    <property type="entry name" value="MSS4"/>
    <property type="match status" value="1"/>
</dbReference>
<dbReference type="GO" id="GO:0006892">
    <property type="term" value="P:post-Golgi vesicle-mediated transport"/>
    <property type="evidence" value="ECO:0007669"/>
    <property type="project" value="TreeGrafter"/>
</dbReference>
<reference evidence="5" key="3">
    <citation type="submission" date="2018-08" db="EMBL/GenBank/DDBJ databases">
        <title>Leveraging single-cell genomics to expand the Fungal Tree of Life.</title>
        <authorList>
            <consortium name="DOE Joint Genome Institute"/>
            <person name="Ahrendt S.R."/>
            <person name="Quandt C.A."/>
            <person name="Ciobanu D."/>
            <person name="Clum A."/>
            <person name="Salamov A."/>
            <person name="Andreopoulos B."/>
            <person name="Cheng J.-F."/>
            <person name="Woyke T."/>
            <person name="Pelin A."/>
            <person name="Henrissat B."/>
            <person name="Reynolds N."/>
            <person name="Benny G.L."/>
            <person name="Smith M.E."/>
            <person name="James T.Y."/>
            <person name="Grigoriev I.V."/>
        </authorList>
    </citation>
    <scope>NUCLEOTIDE SEQUENCE</scope>
    <source>
        <strain evidence="5">CSF55</strain>
    </source>
</reference>
<reference evidence="7" key="2">
    <citation type="journal article" date="2018" name="Nat. Microbiol.">
        <title>Leveraging single-cell genomics to expand the fungal tree of life.</title>
        <authorList>
            <person name="Ahrendt S.R."/>
            <person name="Quandt C.A."/>
            <person name="Ciobanu D."/>
            <person name="Clum A."/>
            <person name="Salamov A."/>
            <person name="Andreopoulos B."/>
            <person name="Cheng J.F."/>
            <person name="Woyke T."/>
            <person name="Pelin A."/>
            <person name="Henrissat B."/>
            <person name="Reynolds N.K."/>
            <person name="Benny G.L."/>
            <person name="Smith M.E."/>
            <person name="James T.Y."/>
            <person name="Grigoriev I.V."/>
        </authorList>
    </citation>
    <scope>NUCLEOTIDE SEQUENCE [LARGE SCALE GENOMIC DNA]</scope>
    <source>
        <strain evidence="7">CSF55</strain>
    </source>
</reference>
<dbReference type="PANTHER" id="PTHR13276">
    <property type="entry name" value="GUANINE NUCLEOTIDE EXCHANGE FACTOR MSS4"/>
    <property type="match status" value="1"/>
</dbReference>